<evidence type="ECO:0000313" key="2">
    <source>
        <dbReference type="EMBL" id="RJP66362.1"/>
    </source>
</evidence>
<protein>
    <submittedName>
        <fullName evidence="2">Uncharacterized protein</fullName>
    </submittedName>
</protein>
<keyword evidence="1" id="KW-1133">Transmembrane helix</keyword>
<feature type="transmembrane region" description="Helical" evidence="1">
    <location>
        <begin position="60"/>
        <end position="83"/>
    </location>
</feature>
<proteinExistence type="predicted"/>
<feature type="transmembrane region" description="Helical" evidence="1">
    <location>
        <begin position="24"/>
        <end position="45"/>
    </location>
</feature>
<evidence type="ECO:0000313" key="3">
    <source>
        <dbReference type="Proteomes" id="UP000285961"/>
    </source>
</evidence>
<gene>
    <name evidence="2" type="ORF">C4532_16245</name>
</gene>
<name>A0A419ESB7_9BACT</name>
<accession>A0A419ESB7</accession>
<organism evidence="2 3">
    <name type="scientific">Candidatus Abyssobacteria bacterium SURF_17</name>
    <dbReference type="NCBI Taxonomy" id="2093361"/>
    <lineage>
        <taxon>Bacteria</taxon>
        <taxon>Pseudomonadati</taxon>
        <taxon>Candidatus Hydrogenedentota</taxon>
        <taxon>Candidatus Abyssobacteria</taxon>
    </lineage>
</organism>
<sequence>MGKRVSYSDEGIAFEVRIAVKKQLFALLFLPVWLAGWTIGGITAFKQVVSDTPTEARTFLIVWLLGWFLGEVFAVYTWCWMAFGKEIIRVGSGLMTVRRAIGTLGRSKTFQTMYISDLRAVGYFGNLRSLSTNMAMLSISGGTVAFDYQGKTHRFGIQLEEQEAREVVERLRPYLPESAASEHP</sequence>
<dbReference type="AlphaFoldDB" id="A0A419ESB7"/>
<dbReference type="EMBL" id="QZKI01000117">
    <property type="protein sequence ID" value="RJP66362.1"/>
    <property type="molecule type" value="Genomic_DNA"/>
</dbReference>
<keyword evidence="1" id="KW-0472">Membrane</keyword>
<evidence type="ECO:0000256" key="1">
    <source>
        <dbReference type="SAM" id="Phobius"/>
    </source>
</evidence>
<dbReference type="Proteomes" id="UP000285961">
    <property type="component" value="Unassembled WGS sequence"/>
</dbReference>
<keyword evidence="1" id="KW-0812">Transmembrane</keyword>
<comment type="caution">
    <text evidence="2">The sequence shown here is derived from an EMBL/GenBank/DDBJ whole genome shotgun (WGS) entry which is preliminary data.</text>
</comment>
<reference evidence="2 3" key="1">
    <citation type="journal article" date="2017" name="ISME J.">
        <title>Energy and carbon metabolisms in a deep terrestrial subsurface fluid microbial community.</title>
        <authorList>
            <person name="Momper L."/>
            <person name="Jungbluth S.P."/>
            <person name="Lee M.D."/>
            <person name="Amend J.P."/>
        </authorList>
    </citation>
    <scope>NUCLEOTIDE SEQUENCE [LARGE SCALE GENOMIC DNA]</scope>
    <source>
        <strain evidence="2">SURF_17</strain>
    </source>
</reference>